<gene>
    <name evidence="9" type="ORF">YM304_02880</name>
</gene>
<dbReference type="InterPro" id="IPR036259">
    <property type="entry name" value="MFS_trans_sf"/>
</dbReference>
<dbReference type="OrthoDB" id="145388at2"/>
<evidence type="ECO:0000256" key="3">
    <source>
        <dbReference type="ARBA" id="ARBA00022475"/>
    </source>
</evidence>
<keyword evidence="2" id="KW-0813">Transport</keyword>
<keyword evidence="3" id="KW-1003">Cell membrane</keyword>
<dbReference type="CDD" id="cd06173">
    <property type="entry name" value="MFS_MefA_like"/>
    <property type="match status" value="1"/>
</dbReference>
<feature type="transmembrane region" description="Helical" evidence="8">
    <location>
        <begin position="412"/>
        <end position="431"/>
    </location>
</feature>
<evidence type="ECO:0000256" key="6">
    <source>
        <dbReference type="ARBA" id="ARBA00023136"/>
    </source>
</evidence>
<evidence type="ECO:0000256" key="5">
    <source>
        <dbReference type="ARBA" id="ARBA00022989"/>
    </source>
</evidence>
<keyword evidence="4 8" id="KW-0812">Transmembrane</keyword>
<accession>A0A6C7E2B0</accession>
<feature type="transmembrane region" description="Helical" evidence="8">
    <location>
        <begin position="388"/>
        <end position="406"/>
    </location>
</feature>
<dbReference type="Gene3D" id="1.20.1250.20">
    <property type="entry name" value="MFS general substrate transporter like domains"/>
    <property type="match status" value="1"/>
</dbReference>
<feature type="transmembrane region" description="Helical" evidence="8">
    <location>
        <begin position="358"/>
        <end position="376"/>
    </location>
</feature>
<evidence type="ECO:0000313" key="10">
    <source>
        <dbReference type="Proteomes" id="UP000011863"/>
    </source>
</evidence>
<dbReference type="AlphaFoldDB" id="A0A6C7E2B0"/>
<evidence type="ECO:0000256" key="8">
    <source>
        <dbReference type="SAM" id="Phobius"/>
    </source>
</evidence>
<comment type="subcellular location">
    <subcellularLocation>
        <location evidence="1">Cell membrane</location>
        <topology evidence="1">Multi-pass membrane protein</topology>
    </subcellularLocation>
</comment>
<dbReference type="PANTHER" id="PTHR23513:SF6">
    <property type="entry name" value="MAJOR FACILITATOR SUPERFAMILY ASSOCIATED DOMAIN-CONTAINING PROTEIN"/>
    <property type="match status" value="1"/>
</dbReference>
<feature type="transmembrane region" description="Helical" evidence="8">
    <location>
        <begin position="481"/>
        <end position="500"/>
    </location>
</feature>
<dbReference type="RefSeq" id="WP_015439850.1">
    <property type="nucleotide sequence ID" value="NC_020520.1"/>
</dbReference>
<reference evidence="9 10" key="1">
    <citation type="journal article" date="2013" name="Int. J. Syst. Evol. Microbiol.">
        <title>Ilumatobacter nonamiense sp. nov. and Ilumatobacter coccineum sp. nov., isolated from seashore sand.</title>
        <authorList>
            <person name="Matsumoto A."/>
            <person name="Kasai H."/>
            <person name="Matsuo Y."/>
            <person name="Shizuri Y."/>
            <person name="Ichikawa N."/>
            <person name="Fujita N."/>
            <person name="Omura S."/>
            <person name="Takahashi Y."/>
        </authorList>
    </citation>
    <scope>NUCLEOTIDE SEQUENCE [LARGE SCALE GENOMIC DNA]</scope>
    <source>
        <strain evidence="10">NBRC 103263 / KCTC 29153 / YM16-304</strain>
    </source>
</reference>
<feature type="transmembrane region" description="Helical" evidence="8">
    <location>
        <begin position="62"/>
        <end position="82"/>
    </location>
</feature>
<evidence type="ECO:0000256" key="1">
    <source>
        <dbReference type="ARBA" id="ARBA00004651"/>
    </source>
</evidence>
<dbReference type="KEGG" id="aym:YM304_02880"/>
<evidence type="ECO:0000256" key="2">
    <source>
        <dbReference type="ARBA" id="ARBA00022448"/>
    </source>
</evidence>
<evidence type="ECO:0000256" key="7">
    <source>
        <dbReference type="SAM" id="MobiDB-lite"/>
    </source>
</evidence>
<protein>
    <submittedName>
        <fullName evidence="9">Putative major facilitator superfamily transporter</fullName>
    </submittedName>
</protein>
<evidence type="ECO:0000313" key="9">
    <source>
        <dbReference type="EMBL" id="BAN00602.1"/>
    </source>
</evidence>
<dbReference type="Pfam" id="PF05977">
    <property type="entry name" value="MFS_3"/>
    <property type="match status" value="1"/>
</dbReference>
<evidence type="ECO:0000256" key="4">
    <source>
        <dbReference type="ARBA" id="ARBA00022692"/>
    </source>
</evidence>
<feature type="compositionally biased region" description="Low complexity" evidence="7">
    <location>
        <begin position="239"/>
        <end position="252"/>
    </location>
</feature>
<feature type="transmembrane region" description="Helical" evidence="8">
    <location>
        <begin position="94"/>
        <end position="114"/>
    </location>
</feature>
<dbReference type="Proteomes" id="UP000011863">
    <property type="component" value="Chromosome"/>
</dbReference>
<dbReference type="PANTHER" id="PTHR23513">
    <property type="entry name" value="INTEGRAL MEMBRANE EFFLUX PROTEIN-RELATED"/>
    <property type="match status" value="1"/>
</dbReference>
<feature type="transmembrane region" description="Helical" evidence="8">
    <location>
        <begin position="209"/>
        <end position="228"/>
    </location>
</feature>
<feature type="transmembrane region" description="Helical" evidence="8">
    <location>
        <begin position="452"/>
        <end position="475"/>
    </location>
</feature>
<dbReference type="EMBL" id="AP012057">
    <property type="protein sequence ID" value="BAN00602.1"/>
    <property type="molecule type" value="Genomic_DNA"/>
</dbReference>
<dbReference type="GO" id="GO:0005886">
    <property type="term" value="C:plasma membrane"/>
    <property type="evidence" value="ECO:0007669"/>
    <property type="project" value="UniProtKB-SubCell"/>
</dbReference>
<feature type="transmembrane region" description="Helical" evidence="8">
    <location>
        <begin position="181"/>
        <end position="203"/>
    </location>
</feature>
<dbReference type="SUPFAM" id="SSF103473">
    <property type="entry name" value="MFS general substrate transporter"/>
    <property type="match status" value="1"/>
</dbReference>
<keyword evidence="10" id="KW-1185">Reference proteome</keyword>
<feature type="transmembrane region" description="Helical" evidence="8">
    <location>
        <begin position="138"/>
        <end position="157"/>
    </location>
</feature>
<sequence length="521" mass="55319">MTDQLDSTTPPSTPEPVAAPPKDRLGANYFKLFGASTISNLGDGIGLIAYPWLASAVTRNPFLISLVAVVQRLPWLLFSLPAGVITDRNDRRTLMVLANSIRAVLTLGVAFIVLGKQGVLPGPDEINDAATDFATDHLLYVIVLLATLLMGFAEVLYDNSAQTFMPSIVHKQHLEKANGRLWSIEMVANTFVGPPLGALLLVAAFSVPFFFDAATFAVSAALIALIPATKRRSKSRAVPAPGAPATGTPATEHGAEGDQTPDHELAVGPRQSSRPAPGAPATKHGVEGDQTPDHEPAVSPRPSSWKDELREGFAWLWSHDLLRPMAIILGLLNMLGTMSVATMVLFAQEVLETTPTEFALLETGGAIGGVIGGWTASRIAKKIGAGPSLSLTLTVGGATTCVMGIANSWYLVWLMFAIAMLVAVLWNVITVSLRQSIIPDHLLGRVNSVYRFFAWGMMPLGAALGGLIVVLTDVWGSRELALRMPFFIAGGLHFVVWAVAAPKLTTAKIEAARAAAASDDD</sequence>
<dbReference type="InterPro" id="IPR010290">
    <property type="entry name" value="TM_effector"/>
</dbReference>
<feature type="region of interest" description="Disordered" evidence="7">
    <location>
        <begin position="1"/>
        <end position="22"/>
    </location>
</feature>
<feature type="transmembrane region" description="Helical" evidence="8">
    <location>
        <begin position="326"/>
        <end position="346"/>
    </location>
</feature>
<feature type="region of interest" description="Disordered" evidence="7">
    <location>
        <begin position="234"/>
        <end position="304"/>
    </location>
</feature>
<organism evidence="9 10">
    <name type="scientific">Ilumatobacter coccineus (strain NBRC 103263 / KCTC 29153 / YM16-304)</name>
    <dbReference type="NCBI Taxonomy" id="1313172"/>
    <lineage>
        <taxon>Bacteria</taxon>
        <taxon>Bacillati</taxon>
        <taxon>Actinomycetota</taxon>
        <taxon>Acidimicrobiia</taxon>
        <taxon>Acidimicrobiales</taxon>
        <taxon>Ilumatobacteraceae</taxon>
        <taxon>Ilumatobacter</taxon>
    </lineage>
</organism>
<proteinExistence type="predicted"/>
<feature type="compositionally biased region" description="Basic and acidic residues" evidence="7">
    <location>
        <begin position="253"/>
        <end position="265"/>
    </location>
</feature>
<keyword evidence="5 8" id="KW-1133">Transmembrane helix</keyword>
<feature type="compositionally biased region" description="Basic and acidic residues" evidence="7">
    <location>
        <begin position="284"/>
        <end position="296"/>
    </location>
</feature>
<keyword evidence="6 8" id="KW-0472">Membrane</keyword>
<name>A0A6C7E2B0_ILUCY</name>